<gene>
    <name evidence="1" type="ORF">NDO55_09150</name>
</gene>
<evidence type="ECO:0000313" key="1">
    <source>
        <dbReference type="EMBL" id="MCM8557986.1"/>
    </source>
</evidence>
<proteinExistence type="predicted"/>
<sequence length="227" mass="25372">MNKPTPQVQVYRLGKDQEPLVIVDNFTGQAEALRKAGEGLDYQRVGPAYPGVRAPAPEGYLHAQRPILMKILQEIFGVRERVDLKGSMYSLVTDNPDDLGPLQRVPHYDSAQGEMMAAMHYLGGPEDGGTAFYRHNATGFEAITPEREPIYNEAMQREADKFGMPEARYFHGDNDRYTMIAQVQSVPDRFALYRGRLLHSGIIPDDAKLSDDPAKGRLTLNSFMTVA</sequence>
<reference evidence="1" key="1">
    <citation type="submission" date="2022-06" db="EMBL/GenBank/DDBJ databases">
        <title>Sphingomicrobium sedimins sp. nov., a marine bacterium isolated from tidal flat.</title>
        <authorList>
            <person name="Kim C.-H."/>
            <person name="Yoo Y."/>
            <person name="Kim J.-J."/>
        </authorList>
    </citation>
    <scope>NUCLEOTIDE SEQUENCE</scope>
    <source>
        <strain evidence="1">GRR-S6-50</strain>
    </source>
</reference>
<dbReference type="Pfam" id="PF20043">
    <property type="entry name" value="DUF6445"/>
    <property type="match status" value="1"/>
</dbReference>
<dbReference type="Proteomes" id="UP001155128">
    <property type="component" value="Unassembled WGS sequence"/>
</dbReference>
<dbReference type="RefSeq" id="WP_252114528.1">
    <property type="nucleotide sequence ID" value="NZ_JAMSHT010000001.1"/>
</dbReference>
<organism evidence="1 2">
    <name type="scientific">Sphingomicrobium sediminis</name>
    <dbReference type="NCBI Taxonomy" id="2950949"/>
    <lineage>
        <taxon>Bacteria</taxon>
        <taxon>Pseudomonadati</taxon>
        <taxon>Pseudomonadota</taxon>
        <taxon>Alphaproteobacteria</taxon>
        <taxon>Sphingomonadales</taxon>
        <taxon>Sphingomonadaceae</taxon>
        <taxon>Sphingomicrobium</taxon>
    </lineage>
</organism>
<dbReference type="InterPro" id="IPR045617">
    <property type="entry name" value="DUF6445"/>
</dbReference>
<name>A0A9X2EJL0_9SPHN</name>
<accession>A0A9X2EJL0</accession>
<dbReference type="EMBL" id="JAMSHT010000001">
    <property type="protein sequence ID" value="MCM8557986.1"/>
    <property type="molecule type" value="Genomic_DNA"/>
</dbReference>
<comment type="caution">
    <text evidence="1">The sequence shown here is derived from an EMBL/GenBank/DDBJ whole genome shotgun (WGS) entry which is preliminary data.</text>
</comment>
<dbReference type="AlphaFoldDB" id="A0A9X2EJL0"/>
<evidence type="ECO:0000313" key="2">
    <source>
        <dbReference type="Proteomes" id="UP001155128"/>
    </source>
</evidence>
<protein>
    <submittedName>
        <fullName evidence="1">DUF6445 family protein</fullName>
    </submittedName>
</protein>
<keyword evidence="2" id="KW-1185">Reference proteome</keyword>